<feature type="region of interest" description="Disordered" evidence="5">
    <location>
        <begin position="88"/>
        <end position="117"/>
    </location>
</feature>
<organism evidence="8 9">
    <name type="scientific">Elysia chlorotica</name>
    <name type="common">Eastern emerald elysia</name>
    <name type="synonym">Sea slug</name>
    <dbReference type="NCBI Taxonomy" id="188477"/>
    <lineage>
        <taxon>Eukaryota</taxon>
        <taxon>Metazoa</taxon>
        <taxon>Spiralia</taxon>
        <taxon>Lophotrochozoa</taxon>
        <taxon>Mollusca</taxon>
        <taxon>Gastropoda</taxon>
        <taxon>Heterobranchia</taxon>
        <taxon>Euthyneura</taxon>
        <taxon>Panpulmonata</taxon>
        <taxon>Sacoglossa</taxon>
        <taxon>Placobranchoidea</taxon>
        <taxon>Plakobranchidae</taxon>
        <taxon>Elysia</taxon>
    </lineage>
</organism>
<feature type="domain" description="G-protein coupled receptors family 1 profile" evidence="7">
    <location>
        <begin position="1"/>
        <end position="61"/>
    </location>
</feature>
<evidence type="ECO:0000256" key="1">
    <source>
        <dbReference type="ARBA" id="ARBA00004370"/>
    </source>
</evidence>
<keyword evidence="4 6" id="KW-0472">Membrane</keyword>
<proteinExistence type="predicted"/>
<dbReference type="Gene3D" id="1.20.1070.10">
    <property type="entry name" value="Rhodopsin 7-helix transmembrane proteins"/>
    <property type="match status" value="1"/>
</dbReference>
<name>A0A3S1BAE2_ELYCH</name>
<feature type="non-terminal residue" evidence="8">
    <location>
        <position position="117"/>
    </location>
</feature>
<evidence type="ECO:0000256" key="3">
    <source>
        <dbReference type="ARBA" id="ARBA00022989"/>
    </source>
</evidence>
<dbReference type="EMBL" id="RQTK01000702">
    <property type="protein sequence ID" value="RUS75905.1"/>
    <property type="molecule type" value="Genomic_DNA"/>
</dbReference>
<sequence length="117" mass="13134">MLLVLCGVYIFCTLPGIVFQIFTFITDEFSVFGRYRNTYKLTTAISLLTQFINSSINFVIYMAMNERFARSYVDLFGCSFLLRSKDEAGEKDAQTKPTMGTSLASKTEKPSSTSDAT</sequence>
<dbReference type="InterPro" id="IPR017452">
    <property type="entry name" value="GPCR_Rhodpsn_7TM"/>
</dbReference>
<keyword evidence="2 6" id="KW-0812">Transmembrane</keyword>
<evidence type="ECO:0000256" key="4">
    <source>
        <dbReference type="ARBA" id="ARBA00023136"/>
    </source>
</evidence>
<feature type="compositionally biased region" description="Polar residues" evidence="5">
    <location>
        <begin position="95"/>
        <end position="117"/>
    </location>
</feature>
<keyword evidence="9" id="KW-1185">Reference proteome</keyword>
<evidence type="ECO:0000313" key="9">
    <source>
        <dbReference type="Proteomes" id="UP000271974"/>
    </source>
</evidence>
<feature type="transmembrane region" description="Helical" evidence="6">
    <location>
        <begin position="44"/>
        <end position="64"/>
    </location>
</feature>
<reference evidence="8 9" key="1">
    <citation type="submission" date="2019-01" db="EMBL/GenBank/DDBJ databases">
        <title>A draft genome assembly of the solar-powered sea slug Elysia chlorotica.</title>
        <authorList>
            <person name="Cai H."/>
            <person name="Li Q."/>
            <person name="Fang X."/>
            <person name="Li J."/>
            <person name="Curtis N.E."/>
            <person name="Altenburger A."/>
            <person name="Shibata T."/>
            <person name="Feng M."/>
            <person name="Maeda T."/>
            <person name="Schwartz J.A."/>
            <person name="Shigenobu S."/>
            <person name="Lundholm N."/>
            <person name="Nishiyama T."/>
            <person name="Yang H."/>
            <person name="Hasebe M."/>
            <person name="Li S."/>
            <person name="Pierce S.K."/>
            <person name="Wang J."/>
        </authorList>
    </citation>
    <scope>NUCLEOTIDE SEQUENCE [LARGE SCALE GENOMIC DNA]</scope>
    <source>
        <strain evidence="8">EC2010</strain>
        <tissue evidence="8">Whole organism of an adult</tissue>
    </source>
</reference>
<protein>
    <recommendedName>
        <fullName evidence="7">G-protein coupled receptors family 1 profile domain-containing protein</fullName>
    </recommendedName>
</protein>
<dbReference type="OrthoDB" id="6158692at2759"/>
<evidence type="ECO:0000259" key="7">
    <source>
        <dbReference type="PROSITE" id="PS50262"/>
    </source>
</evidence>
<gene>
    <name evidence="8" type="ORF">EGW08_016338</name>
</gene>
<comment type="caution">
    <text evidence="8">The sequence shown here is derived from an EMBL/GenBank/DDBJ whole genome shotgun (WGS) entry which is preliminary data.</text>
</comment>
<keyword evidence="3 6" id="KW-1133">Transmembrane helix</keyword>
<comment type="subcellular location">
    <subcellularLocation>
        <location evidence="1">Membrane</location>
    </subcellularLocation>
</comment>
<evidence type="ECO:0000256" key="2">
    <source>
        <dbReference type="ARBA" id="ARBA00022692"/>
    </source>
</evidence>
<dbReference type="PROSITE" id="PS50262">
    <property type="entry name" value="G_PROTEIN_RECEP_F1_2"/>
    <property type="match status" value="1"/>
</dbReference>
<dbReference type="Proteomes" id="UP000271974">
    <property type="component" value="Unassembled WGS sequence"/>
</dbReference>
<evidence type="ECO:0000256" key="6">
    <source>
        <dbReference type="SAM" id="Phobius"/>
    </source>
</evidence>
<evidence type="ECO:0000256" key="5">
    <source>
        <dbReference type="SAM" id="MobiDB-lite"/>
    </source>
</evidence>
<dbReference type="SUPFAM" id="SSF81321">
    <property type="entry name" value="Family A G protein-coupled receptor-like"/>
    <property type="match status" value="1"/>
</dbReference>
<accession>A0A3S1BAE2</accession>
<evidence type="ECO:0000313" key="8">
    <source>
        <dbReference type="EMBL" id="RUS75905.1"/>
    </source>
</evidence>
<dbReference type="AlphaFoldDB" id="A0A3S1BAE2"/>
<dbReference type="GO" id="GO:0016020">
    <property type="term" value="C:membrane"/>
    <property type="evidence" value="ECO:0007669"/>
    <property type="project" value="UniProtKB-SubCell"/>
</dbReference>